<keyword evidence="6 7" id="KW-0472">Membrane</keyword>
<dbReference type="InterPro" id="IPR036259">
    <property type="entry name" value="MFS_trans_sf"/>
</dbReference>
<feature type="transmembrane region" description="Helical" evidence="7">
    <location>
        <begin position="71"/>
        <end position="92"/>
    </location>
</feature>
<dbReference type="PANTHER" id="PTHR23513:SF6">
    <property type="entry name" value="MAJOR FACILITATOR SUPERFAMILY ASSOCIATED DOMAIN-CONTAINING PROTEIN"/>
    <property type="match status" value="1"/>
</dbReference>
<protein>
    <recommendedName>
        <fullName evidence="9">Major facilitator superfamily (MFS) profile domain-containing protein</fullName>
    </recommendedName>
</protein>
<accession>A0A381XNS0</accession>
<name>A0A381XNS0_9ZZZZ</name>
<feature type="transmembrane region" description="Helical" evidence="7">
    <location>
        <begin position="305"/>
        <end position="328"/>
    </location>
</feature>
<evidence type="ECO:0000256" key="1">
    <source>
        <dbReference type="ARBA" id="ARBA00004651"/>
    </source>
</evidence>
<evidence type="ECO:0000313" key="8">
    <source>
        <dbReference type="EMBL" id="SVA66061.1"/>
    </source>
</evidence>
<organism evidence="8">
    <name type="scientific">marine metagenome</name>
    <dbReference type="NCBI Taxonomy" id="408172"/>
    <lineage>
        <taxon>unclassified sequences</taxon>
        <taxon>metagenomes</taxon>
        <taxon>ecological metagenomes</taxon>
    </lineage>
</organism>
<feature type="transmembrane region" description="Helical" evidence="7">
    <location>
        <begin position="212"/>
        <end position="237"/>
    </location>
</feature>
<dbReference type="InterPro" id="IPR010290">
    <property type="entry name" value="TM_effector"/>
</dbReference>
<dbReference type="Pfam" id="PF05977">
    <property type="entry name" value="MFS_3"/>
    <property type="match status" value="1"/>
</dbReference>
<evidence type="ECO:0000256" key="7">
    <source>
        <dbReference type="SAM" id="Phobius"/>
    </source>
</evidence>
<feature type="transmembrane region" description="Helical" evidence="7">
    <location>
        <begin position="41"/>
        <end position="64"/>
    </location>
</feature>
<feature type="transmembrane region" description="Helical" evidence="7">
    <location>
        <begin position="249"/>
        <end position="267"/>
    </location>
</feature>
<keyword evidence="5 7" id="KW-1133">Transmembrane helix</keyword>
<comment type="subcellular location">
    <subcellularLocation>
        <location evidence="1">Cell membrane</location>
        <topology evidence="1">Multi-pass membrane protein</topology>
    </subcellularLocation>
</comment>
<feature type="transmembrane region" description="Helical" evidence="7">
    <location>
        <begin position="136"/>
        <end position="160"/>
    </location>
</feature>
<dbReference type="AlphaFoldDB" id="A0A381XNS0"/>
<evidence type="ECO:0000256" key="2">
    <source>
        <dbReference type="ARBA" id="ARBA00022448"/>
    </source>
</evidence>
<sequence>MRYGQFRYYWLALLAGVTGHQMLLQFTLGWLIYRMTGEPRYIAYLGVAIAIPALALNLIGGVLADRWEPKYLVAAAQSVSATVVVVLAILVLNGDVKTWHILAAGVIIGAVQAFDAPSRSSISPRLVRTEHIVNAVAMDSIVWNVVRVLAPALAGIIIAWRDIPTSMFISAASFYLLAAVLTILRLRPRPLAKGRFAPQVAESLRYVRQRPVFFNVMLLTCCNSLFGMSYVFLMPVFAKDVLDVGAEKIGLLLGASGVGAIIGTWYIGNLKDGAPKGQLILAGAALYGLTQILFAMAAWQGSYTASMAMLISVGASNSLYLVGGLSTIQQLV</sequence>
<feature type="transmembrane region" description="Helical" evidence="7">
    <location>
        <begin position="12"/>
        <end position="35"/>
    </location>
</feature>
<reference evidence="8" key="1">
    <citation type="submission" date="2018-05" db="EMBL/GenBank/DDBJ databases">
        <authorList>
            <person name="Lanie J.A."/>
            <person name="Ng W.-L."/>
            <person name="Kazmierczak K.M."/>
            <person name="Andrzejewski T.M."/>
            <person name="Davidsen T.M."/>
            <person name="Wayne K.J."/>
            <person name="Tettelin H."/>
            <person name="Glass J.I."/>
            <person name="Rusch D."/>
            <person name="Podicherti R."/>
            <person name="Tsui H.-C.T."/>
            <person name="Winkler M.E."/>
        </authorList>
    </citation>
    <scope>NUCLEOTIDE SEQUENCE</scope>
</reference>
<keyword evidence="2" id="KW-0813">Transport</keyword>
<evidence type="ECO:0008006" key="9">
    <source>
        <dbReference type="Google" id="ProtNLM"/>
    </source>
</evidence>
<dbReference type="SUPFAM" id="SSF103473">
    <property type="entry name" value="MFS general substrate transporter"/>
    <property type="match status" value="1"/>
</dbReference>
<keyword evidence="4 7" id="KW-0812">Transmembrane</keyword>
<dbReference type="PANTHER" id="PTHR23513">
    <property type="entry name" value="INTEGRAL MEMBRANE EFFLUX PROTEIN-RELATED"/>
    <property type="match status" value="1"/>
</dbReference>
<evidence type="ECO:0000256" key="6">
    <source>
        <dbReference type="ARBA" id="ARBA00023136"/>
    </source>
</evidence>
<feature type="non-terminal residue" evidence="8">
    <location>
        <position position="332"/>
    </location>
</feature>
<keyword evidence="3" id="KW-1003">Cell membrane</keyword>
<feature type="transmembrane region" description="Helical" evidence="7">
    <location>
        <begin position="166"/>
        <end position="186"/>
    </location>
</feature>
<evidence type="ECO:0000256" key="5">
    <source>
        <dbReference type="ARBA" id="ARBA00022989"/>
    </source>
</evidence>
<proteinExistence type="predicted"/>
<evidence type="ECO:0000256" key="3">
    <source>
        <dbReference type="ARBA" id="ARBA00022475"/>
    </source>
</evidence>
<dbReference type="CDD" id="cd06173">
    <property type="entry name" value="MFS_MefA_like"/>
    <property type="match status" value="1"/>
</dbReference>
<evidence type="ECO:0000256" key="4">
    <source>
        <dbReference type="ARBA" id="ARBA00022692"/>
    </source>
</evidence>
<dbReference type="EMBL" id="UINC01015742">
    <property type="protein sequence ID" value="SVA66061.1"/>
    <property type="molecule type" value="Genomic_DNA"/>
</dbReference>
<gene>
    <name evidence="8" type="ORF">METZ01_LOCUS118915</name>
</gene>
<dbReference type="GO" id="GO:0005886">
    <property type="term" value="C:plasma membrane"/>
    <property type="evidence" value="ECO:0007669"/>
    <property type="project" value="UniProtKB-SubCell"/>
</dbReference>
<feature type="transmembrane region" description="Helical" evidence="7">
    <location>
        <begin position="279"/>
        <end position="299"/>
    </location>
</feature>
<dbReference type="Gene3D" id="1.20.1250.20">
    <property type="entry name" value="MFS general substrate transporter like domains"/>
    <property type="match status" value="2"/>
</dbReference>